<name>A0A9W8QQ54_AKAMU</name>
<evidence type="ECO:0008006" key="11">
    <source>
        <dbReference type="Google" id="ProtNLM"/>
    </source>
</evidence>
<feature type="compositionally biased region" description="Polar residues" evidence="5">
    <location>
        <begin position="150"/>
        <end position="160"/>
    </location>
</feature>
<dbReference type="Pfam" id="PF00642">
    <property type="entry name" value="zf-CCCH"/>
    <property type="match status" value="1"/>
</dbReference>
<evidence type="ECO:0000256" key="3">
    <source>
        <dbReference type="PROSITE-ProRule" id="PRU00176"/>
    </source>
</evidence>
<organism evidence="9 10">
    <name type="scientific">Akanthomyces muscarius</name>
    <name type="common">Entomopathogenic fungus</name>
    <name type="synonym">Lecanicillium muscarium</name>
    <dbReference type="NCBI Taxonomy" id="2231603"/>
    <lineage>
        <taxon>Eukaryota</taxon>
        <taxon>Fungi</taxon>
        <taxon>Dikarya</taxon>
        <taxon>Ascomycota</taxon>
        <taxon>Pezizomycotina</taxon>
        <taxon>Sordariomycetes</taxon>
        <taxon>Hypocreomycetidae</taxon>
        <taxon>Hypocreales</taxon>
        <taxon>Cordycipitaceae</taxon>
        <taxon>Akanthomyces</taxon>
    </lineage>
</organism>
<feature type="compositionally biased region" description="Basic residues" evidence="5">
    <location>
        <begin position="321"/>
        <end position="330"/>
    </location>
</feature>
<keyword evidence="1 3" id="KW-0694">RNA-binding</keyword>
<dbReference type="PROSITE" id="PS50103">
    <property type="entry name" value="ZF_C3H1"/>
    <property type="match status" value="1"/>
</dbReference>
<feature type="region of interest" description="Disordered" evidence="5">
    <location>
        <begin position="426"/>
        <end position="485"/>
    </location>
</feature>
<comment type="function">
    <text evidence="2">May be involved in the turnover of nuclear polyadenylated (pA+) RNA.</text>
</comment>
<dbReference type="GO" id="GO:0003723">
    <property type="term" value="F:RNA binding"/>
    <property type="evidence" value="ECO:0007669"/>
    <property type="project" value="UniProtKB-UniRule"/>
</dbReference>
<accession>A0A9W8QQ54</accession>
<keyword evidence="4" id="KW-0863">Zinc-finger</keyword>
<keyword evidence="4" id="KW-0862">Zinc</keyword>
<feature type="compositionally biased region" description="Pro residues" evidence="5">
    <location>
        <begin position="213"/>
        <end position="223"/>
    </location>
</feature>
<keyword evidence="4" id="KW-0479">Metal-binding</keyword>
<reference evidence="9" key="1">
    <citation type="journal article" date="2023" name="Access Microbiol">
        <title>De-novo genome assembly for Akanthomyces muscarius, a biocontrol agent of insect agricultural pests.</title>
        <authorList>
            <person name="Erdos Z."/>
            <person name="Studholme D.J."/>
            <person name="Raymond B."/>
            <person name="Sharma M."/>
        </authorList>
    </citation>
    <scope>NUCLEOTIDE SEQUENCE</scope>
    <source>
        <strain evidence="9">Ve6</strain>
    </source>
</reference>
<dbReference type="GeneID" id="80893886"/>
<proteinExistence type="predicted"/>
<feature type="region of interest" description="Disordered" evidence="5">
    <location>
        <begin position="309"/>
        <end position="346"/>
    </location>
</feature>
<feature type="domain" description="RRM" evidence="7">
    <location>
        <begin position="351"/>
        <end position="423"/>
    </location>
</feature>
<keyword evidence="6" id="KW-1133">Transmembrane helix</keyword>
<dbReference type="KEGG" id="amus:LMH87_006727"/>
<keyword evidence="6" id="KW-0472">Membrane</keyword>
<feature type="compositionally biased region" description="Polar residues" evidence="5">
    <location>
        <begin position="550"/>
        <end position="560"/>
    </location>
</feature>
<dbReference type="EMBL" id="JAJHUN010000001">
    <property type="protein sequence ID" value="KAJ4165080.1"/>
    <property type="molecule type" value="Genomic_DNA"/>
</dbReference>
<protein>
    <recommendedName>
        <fullName evidence="11">CCCH zinc finger and RRM domain-containing protein</fullName>
    </recommendedName>
</protein>
<dbReference type="PANTHER" id="PTHR14398">
    <property type="entry name" value="RNA RECOGNITION RRM/RNP DOMAIN"/>
    <property type="match status" value="1"/>
</dbReference>
<evidence type="ECO:0000259" key="8">
    <source>
        <dbReference type="PROSITE" id="PS50103"/>
    </source>
</evidence>
<dbReference type="InterPro" id="IPR000571">
    <property type="entry name" value="Znf_CCCH"/>
</dbReference>
<dbReference type="InterPro" id="IPR000504">
    <property type="entry name" value="RRM_dom"/>
</dbReference>
<dbReference type="Pfam" id="PF01480">
    <property type="entry name" value="PWI"/>
    <property type="match status" value="1"/>
</dbReference>
<dbReference type="InterPro" id="IPR002483">
    <property type="entry name" value="PWI_dom"/>
</dbReference>
<dbReference type="Gene3D" id="1.20.1390.10">
    <property type="entry name" value="PWI domain"/>
    <property type="match status" value="1"/>
</dbReference>
<feature type="transmembrane region" description="Helical" evidence="6">
    <location>
        <begin position="39"/>
        <end position="63"/>
    </location>
</feature>
<dbReference type="GO" id="GO:0005634">
    <property type="term" value="C:nucleus"/>
    <property type="evidence" value="ECO:0007669"/>
    <property type="project" value="TreeGrafter"/>
</dbReference>
<dbReference type="InterPro" id="IPR045137">
    <property type="entry name" value="RBM26/27"/>
</dbReference>
<sequence>MQGARKIHAIIIAALEGRFTNGLRNDSSLRNLAVVTQQFVFRATSVFTTPIIAHALLVLTMLFPEEDAAQLKTWIVKRIENTSDADSDVLADYVIALLRHDGDQAAIRKLCEEEIPDFLTEDSKAFLDDVFQAITYKSYMPGAPPPPKIPSTSNSSTTANLPLKPSNSRKRGLDDAGDTLDNNGYQQHGERAYKQARRGGRRNDDFGGYAPPGGMPNLPPFDPNNPMEAFMRMQAMGMPFPGMLDYQGNASGHRQRKRGRCRDFDNKGYCSRGSTCAYDHSQEPDAAGDYNMGDGFMDISQMMFRGPQFISDAPRGGRGGRGGRRNRGGKGSKGSRATFSADGPVNDRSKSTIVVENIPEESFSEGHVRDFFAQFGNIQEVTMQPYKHLAIVKYNNWDEADAAYKSPKVIFDNRFVKVFWYKDETDKTSPHGSRSGANGLGEGSTGEDGVDQAQEMDPEEFQRRQEEAQKLHQERETKRSELAVKRQELEQKQQELLAKHRAETEKLQAKLMAKSGGTDDNGTPTGSTDMLRAKLALLEQEAKILGIDPENSNAEDNSSTGGFRGGYRGRGYRGRGAFGRGGYAPRGRGSLRGTGARHAAYAQFSLDNRPRKVAIAGADFTVTEKDEALRHFLISNGEFESVESGADKTMVSFPDRKTAEKFYYSLHRKELPGVDGKLELSWVNTPLPPVAPNGARSLVPGPSAGDKAAAEFEGVGEDFGNMDHGGEDSIDSLCPGLVYNGNYVNEFLYFYSGLFESVGDGF</sequence>
<keyword evidence="10" id="KW-1185">Reference proteome</keyword>
<dbReference type="SMART" id="SM00360">
    <property type="entry name" value="RRM"/>
    <property type="match status" value="2"/>
</dbReference>
<feature type="zinc finger region" description="C3H1-type" evidence="4">
    <location>
        <begin position="255"/>
        <end position="283"/>
    </location>
</feature>
<gene>
    <name evidence="9" type="ORF">LMH87_006727</name>
</gene>
<dbReference type="InterPro" id="IPR035979">
    <property type="entry name" value="RBD_domain_sf"/>
</dbReference>
<feature type="region of interest" description="Disordered" evidence="5">
    <location>
        <begin position="549"/>
        <end position="568"/>
    </location>
</feature>
<evidence type="ECO:0000256" key="6">
    <source>
        <dbReference type="SAM" id="Phobius"/>
    </source>
</evidence>
<dbReference type="Proteomes" id="UP001144673">
    <property type="component" value="Chromosome 1"/>
</dbReference>
<feature type="compositionally biased region" description="Acidic residues" evidence="5">
    <location>
        <begin position="448"/>
        <end position="459"/>
    </location>
</feature>
<dbReference type="GO" id="GO:0008270">
    <property type="term" value="F:zinc ion binding"/>
    <property type="evidence" value="ECO:0007669"/>
    <property type="project" value="UniProtKB-KW"/>
</dbReference>
<dbReference type="CDD" id="cd12257">
    <property type="entry name" value="RRM1_RBM26_like"/>
    <property type="match status" value="1"/>
</dbReference>
<dbReference type="FunFam" id="3.30.70.330:FF:000647">
    <property type="entry name" value="CCCH zinc finger and RRM domain protein"/>
    <property type="match status" value="1"/>
</dbReference>
<feature type="domain" description="C3H1-type" evidence="8">
    <location>
        <begin position="255"/>
        <end position="283"/>
    </location>
</feature>
<dbReference type="Pfam" id="PF00076">
    <property type="entry name" value="RRM_1"/>
    <property type="match status" value="1"/>
</dbReference>
<comment type="caution">
    <text evidence="9">The sequence shown here is derived from an EMBL/GenBank/DDBJ whole genome shotgun (WGS) entry which is preliminary data.</text>
</comment>
<dbReference type="RefSeq" id="XP_056059995.1">
    <property type="nucleotide sequence ID" value="XM_056204661.1"/>
</dbReference>
<dbReference type="Gene3D" id="3.30.70.330">
    <property type="match status" value="1"/>
</dbReference>
<evidence type="ECO:0000256" key="4">
    <source>
        <dbReference type="PROSITE-ProRule" id="PRU00723"/>
    </source>
</evidence>
<evidence type="ECO:0000256" key="1">
    <source>
        <dbReference type="ARBA" id="ARBA00022884"/>
    </source>
</evidence>
<dbReference type="AlphaFoldDB" id="A0A9W8QQ54"/>
<evidence type="ECO:0000313" key="9">
    <source>
        <dbReference type="EMBL" id="KAJ4165080.1"/>
    </source>
</evidence>
<evidence type="ECO:0000256" key="2">
    <source>
        <dbReference type="ARBA" id="ARBA00043866"/>
    </source>
</evidence>
<dbReference type="FunFam" id="1.20.1390.10:FF:000007">
    <property type="entry name" value="CCCH zinc finger and RRM domain protein"/>
    <property type="match status" value="1"/>
</dbReference>
<feature type="compositionally biased region" description="Basic and acidic residues" evidence="5">
    <location>
        <begin position="460"/>
        <end position="485"/>
    </location>
</feature>
<dbReference type="PROSITE" id="PS50102">
    <property type="entry name" value="RRM"/>
    <property type="match status" value="1"/>
</dbReference>
<evidence type="ECO:0000256" key="5">
    <source>
        <dbReference type="SAM" id="MobiDB-lite"/>
    </source>
</evidence>
<dbReference type="SUPFAM" id="SSF54928">
    <property type="entry name" value="RNA-binding domain, RBD"/>
    <property type="match status" value="1"/>
</dbReference>
<evidence type="ECO:0000259" key="7">
    <source>
        <dbReference type="PROSITE" id="PS50102"/>
    </source>
</evidence>
<evidence type="ECO:0000313" key="10">
    <source>
        <dbReference type="Proteomes" id="UP001144673"/>
    </source>
</evidence>
<dbReference type="InterPro" id="IPR012677">
    <property type="entry name" value="Nucleotide-bd_a/b_plait_sf"/>
</dbReference>
<keyword evidence="6" id="KW-0812">Transmembrane</keyword>
<feature type="region of interest" description="Disordered" evidence="5">
    <location>
        <begin position="141"/>
        <end position="226"/>
    </location>
</feature>
<dbReference type="PANTHER" id="PTHR14398:SF0">
    <property type="entry name" value="ZINC FINGER PROTEIN SWM"/>
    <property type="match status" value="1"/>
</dbReference>